<evidence type="ECO:0000256" key="1">
    <source>
        <dbReference type="ARBA" id="ARBA00004196"/>
    </source>
</evidence>
<dbReference type="NCBIfam" id="TIGR02543">
    <property type="entry name" value="List_Bact_rpt"/>
    <property type="match status" value="1"/>
</dbReference>
<sequence length="258" mass="29273">MKMNNKILFWFVLCILLITLSAPKKIIAAAAINNGGDKTYTVTFNPRGGTASLNSMEVTYGDTYGSLPTVTRDHYTFLGWYTYAYGGIKITKDSAVKIHGPHTLYAHWSGKKYSISLDANGGKVNKETVSVYYGTKYSSQLPEPARANYVFDGWYTAKTGGNKITSETVYDENSKKKLYAHWVEKKLEITFIAYNGEQYEKEVTCGKKYGKLPAPKRNGYKFAGWYNWDNYTKADGEPVMDSDIVNEWDSLKLFARWY</sequence>
<dbReference type="KEGG" id="anr:Ana3638_00880"/>
<name>A0A6P1TJS3_9FIRM</name>
<comment type="subcellular location">
    <subcellularLocation>
        <location evidence="1">Cell envelope</location>
    </subcellularLocation>
</comment>
<dbReference type="EMBL" id="CP048000">
    <property type="protein sequence ID" value="QHQ59528.1"/>
    <property type="molecule type" value="Genomic_DNA"/>
</dbReference>
<dbReference type="AlphaFoldDB" id="A0A6P1TJS3"/>
<reference evidence="2 3" key="1">
    <citation type="submission" date="2020-01" db="EMBL/GenBank/DDBJ databases">
        <title>Genome analysis of Anaerocolumna sp. CBA3638.</title>
        <authorList>
            <person name="Kim J."/>
            <person name="Roh S.W."/>
        </authorList>
    </citation>
    <scope>NUCLEOTIDE SEQUENCE [LARGE SCALE GENOMIC DNA]</scope>
    <source>
        <strain evidence="2 3">CBA3638</strain>
    </source>
</reference>
<dbReference type="Pfam" id="PF09479">
    <property type="entry name" value="Flg_new"/>
    <property type="match status" value="3"/>
</dbReference>
<keyword evidence="3" id="KW-1185">Reference proteome</keyword>
<dbReference type="InterPro" id="IPR013378">
    <property type="entry name" value="InlB-like_B-rpt"/>
</dbReference>
<dbReference type="Gene3D" id="2.60.40.4270">
    <property type="entry name" value="Listeria-Bacteroides repeat domain"/>
    <property type="match status" value="3"/>
</dbReference>
<evidence type="ECO:0000313" key="3">
    <source>
        <dbReference type="Proteomes" id="UP000464314"/>
    </source>
</evidence>
<proteinExistence type="predicted"/>
<dbReference type="Proteomes" id="UP000464314">
    <property type="component" value="Chromosome"/>
</dbReference>
<dbReference type="InterPro" id="IPR042229">
    <property type="entry name" value="Listeria/Bacterioides_rpt_sf"/>
</dbReference>
<evidence type="ECO:0000313" key="2">
    <source>
        <dbReference type="EMBL" id="QHQ59528.1"/>
    </source>
</evidence>
<dbReference type="RefSeq" id="WP_161836186.1">
    <property type="nucleotide sequence ID" value="NZ_CP048000.1"/>
</dbReference>
<accession>A0A6P1TJS3</accession>
<organism evidence="2 3">
    <name type="scientific">Anaerocolumna sedimenticola</name>
    <dbReference type="NCBI Taxonomy" id="2696063"/>
    <lineage>
        <taxon>Bacteria</taxon>
        <taxon>Bacillati</taxon>
        <taxon>Bacillota</taxon>
        <taxon>Clostridia</taxon>
        <taxon>Lachnospirales</taxon>
        <taxon>Lachnospiraceae</taxon>
        <taxon>Anaerocolumna</taxon>
    </lineage>
</organism>
<gene>
    <name evidence="2" type="ORF">Ana3638_00880</name>
</gene>
<protein>
    <submittedName>
        <fullName evidence="2">Uncharacterized protein</fullName>
    </submittedName>
</protein>
<dbReference type="GO" id="GO:0030313">
    <property type="term" value="C:cell envelope"/>
    <property type="evidence" value="ECO:0007669"/>
    <property type="project" value="UniProtKB-SubCell"/>
</dbReference>